<dbReference type="PROSITE" id="PS50181">
    <property type="entry name" value="FBOX"/>
    <property type="match status" value="1"/>
</dbReference>
<reference evidence="2 3" key="1">
    <citation type="journal article" date="2013" name="Proc. Natl. Acad. Sci. U.S.A.">
        <title>Fine-scale variation in meiotic recombination in Mimulus inferred from population shotgun sequencing.</title>
        <authorList>
            <person name="Hellsten U."/>
            <person name="Wright K.M."/>
            <person name="Jenkins J."/>
            <person name="Shu S."/>
            <person name="Yuan Y."/>
            <person name="Wessler S.R."/>
            <person name="Schmutz J."/>
            <person name="Willis J.H."/>
            <person name="Rokhsar D.S."/>
        </authorList>
    </citation>
    <scope>NUCLEOTIDE SEQUENCE [LARGE SCALE GENOMIC DNA]</scope>
    <source>
        <strain evidence="3">cv. DUN x IM62</strain>
    </source>
</reference>
<dbReference type="InterPro" id="IPR017451">
    <property type="entry name" value="F-box-assoc_interact_dom"/>
</dbReference>
<accession>A0A022Q9T6</accession>
<evidence type="ECO:0000313" key="3">
    <source>
        <dbReference type="Proteomes" id="UP000030748"/>
    </source>
</evidence>
<dbReference type="InterPro" id="IPR050796">
    <property type="entry name" value="SCF_F-box_component"/>
</dbReference>
<dbReference type="eggNOG" id="ENOG502SSN5">
    <property type="taxonomic scope" value="Eukaryota"/>
</dbReference>
<dbReference type="AlphaFoldDB" id="A0A022Q9T6"/>
<evidence type="ECO:0000313" key="2">
    <source>
        <dbReference type="EMBL" id="EYU23300.1"/>
    </source>
</evidence>
<dbReference type="InterPro" id="IPR013187">
    <property type="entry name" value="F-box-assoc_dom_typ3"/>
</dbReference>
<dbReference type="NCBIfam" id="TIGR01640">
    <property type="entry name" value="F_box_assoc_1"/>
    <property type="match status" value="1"/>
</dbReference>
<dbReference type="SUPFAM" id="SSF81383">
    <property type="entry name" value="F-box domain"/>
    <property type="match status" value="1"/>
</dbReference>
<dbReference type="EMBL" id="KI632162">
    <property type="protein sequence ID" value="EYU23300.1"/>
    <property type="molecule type" value="Genomic_DNA"/>
</dbReference>
<protein>
    <recommendedName>
        <fullName evidence="1">F-box domain-containing protein</fullName>
    </recommendedName>
</protein>
<evidence type="ECO:0000259" key="1">
    <source>
        <dbReference type="PROSITE" id="PS50181"/>
    </source>
</evidence>
<dbReference type="InterPro" id="IPR036047">
    <property type="entry name" value="F-box-like_dom_sf"/>
</dbReference>
<feature type="domain" description="F-box" evidence="1">
    <location>
        <begin position="28"/>
        <end position="75"/>
    </location>
</feature>
<gene>
    <name evidence="2" type="ORF">MIMGU_mgv1a008608mg</name>
</gene>
<name>A0A022Q9T6_ERYGU</name>
<dbReference type="SMART" id="SM00256">
    <property type="entry name" value="FBOX"/>
    <property type="match status" value="1"/>
</dbReference>
<organism evidence="2 3">
    <name type="scientific">Erythranthe guttata</name>
    <name type="common">Yellow monkey flower</name>
    <name type="synonym">Mimulus guttatus</name>
    <dbReference type="NCBI Taxonomy" id="4155"/>
    <lineage>
        <taxon>Eukaryota</taxon>
        <taxon>Viridiplantae</taxon>
        <taxon>Streptophyta</taxon>
        <taxon>Embryophyta</taxon>
        <taxon>Tracheophyta</taxon>
        <taxon>Spermatophyta</taxon>
        <taxon>Magnoliopsida</taxon>
        <taxon>eudicotyledons</taxon>
        <taxon>Gunneridae</taxon>
        <taxon>Pentapetalae</taxon>
        <taxon>asterids</taxon>
        <taxon>lamiids</taxon>
        <taxon>Lamiales</taxon>
        <taxon>Phrymaceae</taxon>
        <taxon>Erythranthe</taxon>
    </lineage>
</organism>
<dbReference type="Pfam" id="PF08268">
    <property type="entry name" value="FBA_3"/>
    <property type="match status" value="1"/>
</dbReference>
<dbReference type="PANTHER" id="PTHR31672:SF11">
    <property type="entry name" value="F-BOX PROTEIN CPR1-LIKE ISOFORM X2"/>
    <property type="match status" value="1"/>
</dbReference>
<dbReference type="InterPro" id="IPR001810">
    <property type="entry name" value="F-box_dom"/>
</dbReference>
<dbReference type="Pfam" id="PF12937">
    <property type="entry name" value="F-box-like"/>
    <property type="match status" value="1"/>
</dbReference>
<sequence>MLGGKLNRGDANRRSRPYCFRRCKLSSSTNIESLPDDLLFQILLEVPAQDIQKGARLVCKKWHRIICNRRFVDEHLHHSTPGIIVDIRRHSSPAVFAATGRGRVEISKFNFVFRDRAPASCNGLIVEDNYISNPATNKRFDLPAYSPKLGRGICYAIAYAEVSKQYKVVLMHCSKYNEPLEILKCAILTAGVDKSWRHLHMKNLSIGAPVTTDGFVHWPRSDDTHVFTLNVETEIFTEAPVPKVCVQRPKYYMSTGKSLSLLVLCGGYSFEVWEMKSETGEWTKLFKIDLEPLKGRFGHLVHKFCLTHIRLIGWLNYPEVLALRISASQLCVIYNVRTQEIDYFEVYYLSGYHNYGVHRNSLVWLSGC</sequence>
<dbReference type="PANTHER" id="PTHR31672">
    <property type="entry name" value="BNACNNG10540D PROTEIN"/>
    <property type="match status" value="1"/>
</dbReference>
<dbReference type="PhylomeDB" id="A0A022Q9T6"/>
<dbReference type="KEGG" id="egt:105973831"/>
<keyword evidence="3" id="KW-1185">Reference proteome</keyword>
<dbReference type="Gene3D" id="1.20.1280.50">
    <property type="match status" value="1"/>
</dbReference>
<dbReference type="OrthoDB" id="1918594at2759"/>
<dbReference type="Proteomes" id="UP000030748">
    <property type="component" value="Unassembled WGS sequence"/>
</dbReference>
<proteinExistence type="predicted"/>